<evidence type="ECO:0000256" key="1">
    <source>
        <dbReference type="SAM" id="MobiDB-lite"/>
    </source>
</evidence>
<organism evidence="2">
    <name type="scientific">Nothobranchius pienaari</name>
    <dbReference type="NCBI Taxonomy" id="704102"/>
    <lineage>
        <taxon>Eukaryota</taxon>
        <taxon>Metazoa</taxon>
        <taxon>Chordata</taxon>
        <taxon>Craniata</taxon>
        <taxon>Vertebrata</taxon>
        <taxon>Euteleostomi</taxon>
        <taxon>Actinopterygii</taxon>
        <taxon>Neopterygii</taxon>
        <taxon>Teleostei</taxon>
        <taxon>Neoteleostei</taxon>
        <taxon>Acanthomorphata</taxon>
        <taxon>Ovalentaria</taxon>
        <taxon>Atherinomorphae</taxon>
        <taxon>Cyprinodontiformes</taxon>
        <taxon>Nothobranchiidae</taxon>
        <taxon>Nothobranchius</taxon>
    </lineage>
</organism>
<feature type="non-terminal residue" evidence="2">
    <location>
        <position position="68"/>
    </location>
</feature>
<gene>
    <name evidence="2" type="primary">SI:CH211-232M10.6</name>
</gene>
<dbReference type="EMBL" id="HAEF01002426">
    <property type="protein sequence ID" value="SBR39808.1"/>
    <property type="molecule type" value="Transcribed_RNA"/>
</dbReference>
<dbReference type="AlphaFoldDB" id="A0A1A8L5Q3"/>
<accession>A0A1A8L5Q3</accession>
<reference evidence="2" key="2">
    <citation type="submission" date="2016-06" db="EMBL/GenBank/DDBJ databases">
        <title>The genome of a short-lived fish provides insights into sex chromosome evolution and the genetic control of aging.</title>
        <authorList>
            <person name="Reichwald K."/>
            <person name="Felder M."/>
            <person name="Petzold A."/>
            <person name="Koch P."/>
            <person name="Groth M."/>
            <person name="Platzer M."/>
        </authorList>
    </citation>
    <scope>NUCLEOTIDE SEQUENCE</scope>
    <source>
        <tissue evidence="2">Brain</tissue>
    </source>
</reference>
<proteinExistence type="predicted"/>
<sequence length="68" mass="7522">HRPAGDGLPADVCGSHVPVCKEGDEFPEDQRLRCHVHRSLRPDGDGRSYDVHHGVPDDCEHRTKGLEA</sequence>
<reference evidence="2" key="1">
    <citation type="submission" date="2016-05" db="EMBL/GenBank/DDBJ databases">
        <authorList>
            <person name="Lavstsen T."/>
            <person name="Jespersen J.S."/>
        </authorList>
    </citation>
    <scope>NUCLEOTIDE SEQUENCE</scope>
    <source>
        <tissue evidence="2">Brain</tissue>
    </source>
</reference>
<feature type="region of interest" description="Disordered" evidence="1">
    <location>
        <begin position="42"/>
        <end position="68"/>
    </location>
</feature>
<protein>
    <submittedName>
        <fullName evidence="2">Si:ch211-232m10.6</fullName>
    </submittedName>
</protein>
<feature type="non-terminal residue" evidence="2">
    <location>
        <position position="1"/>
    </location>
</feature>
<evidence type="ECO:0000313" key="2">
    <source>
        <dbReference type="EMBL" id="SBR39808.1"/>
    </source>
</evidence>
<name>A0A1A8L5Q3_9TELE</name>